<dbReference type="STRING" id="47312.SAMN04489765_0964"/>
<sequence length="225" mass="23238">MNTVLVVAKAPVPGLVKTRLTSAYTPRDAARLAAAALRDTLCAALAVPGARCAVALGGLLDDALDRDELRILLARCTVFPQAEGGLAQRLVAAHERAAELGGGPVLQIGMDTPQVRPELLALSLEASRRCATLGPAVDGGWWALGVPEGAASRLTCLLDVPMSTAHTGERTREALIAAGLAPRALPPLRDVDRPDDVVAVAATCGAGSWFRRAAHTLHPGAGRCA</sequence>
<dbReference type="EMBL" id="FNLF01000002">
    <property type="protein sequence ID" value="SDQ57908.1"/>
    <property type="molecule type" value="Genomic_DNA"/>
</dbReference>
<proteinExistence type="predicted"/>
<dbReference type="PANTHER" id="PTHR36529">
    <property type="entry name" value="SLL1095 PROTEIN"/>
    <property type="match status" value="1"/>
</dbReference>
<dbReference type="InterPro" id="IPR029044">
    <property type="entry name" value="Nucleotide-diphossugar_trans"/>
</dbReference>
<reference evidence="2" key="1">
    <citation type="submission" date="2016-10" db="EMBL/GenBank/DDBJ databases">
        <authorList>
            <person name="Varghese N."/>
            <person name="Submissions S."/>
        </authorList>
    </citation>
    <scope>NUCLEOTIDE SEQUENCE [LARGE SCALE GENOMIC DNA]</scope>
    <source>
        <strain evidence="2">DSM 44142</strain>
    </source>
</reference>
<name>A0A1H1C163_9ACTN</name>
<protein>
    <submittedName>
        <fullName evidence="1">Uncharacterized protein</fullName>
    </submittedName>
</protein>
<evidence type="ECO:0000313" key="1">
    <source>
        <dbReference type="EMBL" id="SDQ57908.1"/>
    </source>
</evidence>
<organism evidence="1 2">
    <name type="scientific">Tsukamurella pulmonis</name>
    <dbReference type="NCBI Taxonomy" id="47312"/>
    <lineage>
        <taxon>Bacteria</taxon>
        <taxon>Bacillati</taxon>
        <taxon>Actinomycetota</taxon>
        <taxon>Actinomycetes</taxon>
        <taxon>Mycobacteriales</taxon>
        <taxon>Tsukamurellaceae</taxon>
        <taxon>Tsukamurella</taxon>
    </lineage>
</organism>
<evidence type="ECO:0000313" key="2">
    <source>
        <dbReference type="Proteomes" id="UP000183053"/>
    </source>
</evidence>
<dbReference type="PANTHER" id="PTHR36529:SF1">
    <property type="entry name" value="GLYCOSYLTRANSFERASE"/>
    <property type="match status" value="1"/>
</dbReference>
<keyword evidence="2" id="KW-1185">Reference proteome</keyword>
<accession>A0A1H1C163</accession>
<gene>
    <name evidence="1" type="ORF">SAMN04489765_0964</name>
</gene>
<dbReference type="SUPFAM" id="SSF53448">
    <property type="entry name" value="Nucleotide-diphospho-sugar transferases"/>
    <property type="match status" value="1"/>
</dbReference>
<dbReference type="AlphaFoldDB" id="A0A1H1C163"/>
<dbReference type="Gene3D" id="3.90.550.10">
    <property type="entry name" value="Spore Coat Polysaccharide Biosynthesis Protein SpsA, Chain A"/>
    <property type="match status" value="1"/>
</dbReference>
<dbReference type="OrthoDB" id="9798250at2"/>
<dbReference type="RefSeq" id="WP_068566990.1">
    <property type="nucleotide sequence ID" value="NZ_FNLF01000002.1"/>
</dbReference>
<dbReference type="Pfam" id="PF09837">
    <property type="entry name" value="DUF2064"/>
    <property type="match status" value="1"/>
</dbReference>
<dbReference type="InterPro" id="IPR018641">
    <property type="entry name" value="Trfase_1_rSAM/seldom-assoc"/>
</dbReference>
<dbReference type="Proteomes" id="UP000183053">
    <property type="component" value="Unassembled WGS sequence"/>
</dbReference>